<dbReference type="RefSeq" id="WP_093347825.1">
    <property type="nucleotide sequence ID" value="NZ_FOUY01000024.1"/>
</dbReference>
<keyword evidence="4" id="KW-1185">Reference proteome</keyword>
<evidence type="ECO:0000256" key="1">
    <source>
        <dbReference type="SAM" id="Phobius"/>
    </source>
</evidence>
<dbReference type="PANTHER" id="PTHR35797">
    <property type="entry name" value="PROTEASE-RELATED"/>
    <property type="match status" value="1"/>
</dbReference>
<dbReference type="PANTHER" id="PTHR35797:SF1">
    <property type="entry name" value="PROTEASE"/>
    <property type="match status" value="1"/>
</dbReference>
<gene>
    <name evidence="3" type="ORF">SAMN05216207_102429</name>
</gene>
<name>A0A1I5CUW5_PSUAM</name>
<dbReference type="GO" id="GO:0080120">
    <property type="term" value="P:CAAX-box protein maturation"/>
    <property type="evidence" value="ECO:0007669"/>
    <property type="project" value="UniProtKB-ARBA"/>
</dbReference>
<dbReference type="InterPro" id="IPR042150">
    <property type="entry name" value="MmRce1-like"/>
</dbReference>
<evidence type="ECO:0000313" key="4">
    <source>
        <dbReference type="Proteomes" id="UP000199614"/>
    </source>
</evidence>
<dbReference type="STRING" id="260086.SAMN05216207_102429"/>
<accession>A0A1I5CUW5</accession>
<dbReference type="AlphaFoldDB" id="A0A1I5CUW5"/>
<feature type="transmembrane region" description="Helical" evidence="1">
    <location>
        <begin position="78"/>
        <end position="103"/>
    </location>
</feature>
<proteinExistence type="predicted"/>
<evidence type="ECO:0000259" key="2">
    <source>
        <dbReference type="Pfam" id="PF02517"/>
    </source>
</evidence>
<feature type="transmembrane region" description="Helical" evidence="1">
    <location>
        <begin position="20"/>
        <end position="41"/>
    </location>
</feature>
<dbReference type="InterPro" id="IPR003675">
    <property type="entry name" value="Rce1/LyrA-like_dom"/>
</dbReference>
<feature type="transmembrane region" description="Helical" evidence="1">
    <location>
        <begin position="216"/>
        <end position="236"/>
    </location>
</feature>
<dbReference type="Pfam" id="PF02517">
    <property type="entry name" value="Rce1-like"/>
    <property type="match status" value="1"/>
</dbReference>
<evidence type="ECO:0000313" key="3">
    <source>
        <dbReference type="EMBL" id="SFN90738.1"/>
    </source>
</evidence>
<keyword evidence="1" id="KW-0472">Membrane</keyword>
<feature type="transmembrane region" description="Helical" evidence="1">
    <location>
        <begin position="154"/>
        <end position="175"/>
    </location>
</feature>
<dbReference type="OrthoDB" id="3693644at2"/>
<dbReference type="GO" id="GO:0006508">
    <property type="term" value="P:proteolysis"/>
    <property type="evidence" value="ECO:0007669"/>
    <property type="project" value="UniProtKB-KW"/>
</dbReference>
<dbReference type="Proteomes" id="UP000199614">
    <property type="component" value="Unassembled WGS sequence"/>
</dbReference>
<dbReference type="GO" id="GO:0004175">
    <property type="term" value="F:endopeptidase activity"/>
    <property type="evidence" value="ECO:0007669"/>
    <property type="project" value="UniProtKB-ARBA"/>
</dbReference>
<feature type="transmembrane region" description="Helical" evidence="1">
    <location>
        <begin position="187"/>
        <end position="209"/>
    </location>
</feature>
<organism evidence="3 4">
    <name type="scientific">Pseudonocardia ammonioxydans</name>
    <dbReference type="NCBI Taxonomy" id="260086"/>
    <lineage>
        <taxon>Bacteria</taxon>
        <taxon>Bacillati</taxon>
        <taxon>Actinomycetota</taxon>
        <taxon>Actinomycetes</taxon>
        <taxon>Pseudonocardiales</taxon>
        <taxon>Pseudonocardiaceae</taxon>
        <taxon>Pseudonocardia</taxon>
    </lineage>
</organism>
<reference evidence="3 4" key="1">
    <citation type="submission" date="2016-10" db="EMBL/GenBank/DDBJ databases">
        <authorList>
            <person name="de Groot N.N."/>
        </authorList>
    </citation>
    <scope>NUCLEOTIDE SEQUENCE [LARGE SCALE GENOMIC DNA]</scope>
    <source>
        <strain evidence="3 4">CGMCC 4.1877</strain>
    </source>
</reference>
<feature type="transmembrane region" description="Helical" evidence="1">
    <location>
        <begin position="242"/>
        <end position="261"/>
    </location>
</feature>
<feature type="transmembrane region" description="Helical" evidence="1">
    <location>
        <begin position="47"/>
        <end position="66"/>
    </location>
</feature>
<feature type="domain" description="CAAX prenyl protease 2/Lysostaphin resistance protein A-like" evidence="2">
    <location>
        <begin position="123"/>
        <end position="229"/>
    </location>
</feature>
<protein>
    <submittedName>
        <fullName evidence="3">CAAX protease self-immunity</fullName>
    </submittedName>
</protein>
<keyword evidence="1" id="KW-1133">Transmembrane helix</keyword>
<keyword evidence="1" id="KW-0812">Transmembrane</keyword>
<sequence>MSVVTHPATGSRTTRAGVDLTWFAVLTMLVSWVPLAMTIAVGRPGDVWFLVGTSGPTLAALLLWLAGHRRPRGPARPVLTRVWAWVPAALALGLLPSAAAVALAGPMFDPAAAATMIEDVGGLFPALMMLLLAGPLAEEFGWRGYAQPRLCRRLGPVATSAVLGAGWAVWHLPLFFVPGTSQAEMGIGSPAATLFLISFLPLSYLFWFVTERLSGGVAGAVLMHVALNTGVTFGGISSDAAMGVVLGTATLVSLAVAALGPRAASLTATARTPARPVR</sequence>
<dbReference type="EMBL" id="FOUY01000024">
    <property type="protein sequence ID" value="SFN90738.1"/>
    <property type="molecule type" value="Genomic_DNA"/>
</dbReference>
<keyword evidence="3" id="KW-0378">Hydrolase</keyword>
<feature type="transmembrane region" description="Helical" evidence="1">
    <location>
        <begin position="123"/>
        <end position="142"/>
    </location>
</feature>
<keyword evidence="3" id="KW-0645">Protease</keyword>